<dbReference type="Gene3D" id="3.20.20.140">
    <property type="entry name" value="Metal-dependent hydrolases"/>
    <property type="match status" value="1"/>
</dbReference>
<dbReference type="Pfam" id="PF13620">
    <property type="entry name" value="CarboxypepD_reg"/>
    <property type="match status" value="1"/>
</dbReference>
<dbReference type="EMBL" id="VLKW01000002">
    <property type="protein sequence ID" value="TWI49859.1"/>
    <property type="molecule type" value="Genomic_DNA"/>
</dbReference>
<dbReference type="NCBIfam" id="NF038032">
    <property type="entry name" value="CehA_McbA_metalo"/>
    <property type="match status" value="1"/>
</dbReference>
<dbReference type="Proteomes" id="UP000315112">
    <property type="component" value="Unassembled WGS sequence"/>
</dbReference>
<dbReference type="GO" id="GO:0035312">
    <property type="term" value="F:5'-3' DNA exonuclease activity"/>
    <property type="evidence" value="ECO:0007669"/>
    <property type="project" value="TreeGrafter"/>
</dbReference>
<dbReference type="SUPFAM" id="SSF89550">
    <property type="entry name" value="PHP domain-like"/>
    <property type="match status" value="1"/>
</dbReference>
<feature type="signal peptide" evidence="1">
    <location>
        <begin position="1"/>
        <end position="21"/>
    </location>
</feature>
<keyword evidence="5" id="KW-1185">Reference proteome</keyword>
<dbReference type="GO" id="GO:0004534">
    <property type="term" value="F:5'-3' RNA exonuclease activity"/>
    <property type="evidence" value="ECO:0007669"/>
    <property type="project" value="TreeGrafter"/>
</dbReference>
<dbReference type="PANTHER" id="PTHR42924:SF3">
    <property type="entry name" value="POLYMERASE_HISTIDINOL PHOSPHATASE N-TERMINAL DOMAIN-CONTAINING PROTEIN"/>
    <property type="match status" value="1"/>
</dbReference>
<proteinExistence type="predicted"/>
<sequence length="725" mass="76487">MRRFLAALLLIPALAPALAEAAVRVLTGPTPIEGGDAQGARDITVVNGRLAFALAVDSPVPYGVPRGALVDVAAVQQGRIGRDRVVYADFIPNNWSAWPNTYQRVRVLERGPRRAVVETVRDWGGVTVRTRYTLEDGSDRIAIDTAMTNGGAALPDLLSGYTLWPKGGFLFGVPGAPEQGAIPPGAPRRTVAYDADYAVALHAPYADHVEYGSKDLYVRHTLAAGATRRFHGYLQVGARGDLAPVITADVRRARGKVTGAVQDGAVIVAERDGVPYGWTLADRGRYTLPLPPGDYTLYASAQGHADSARVPVRVRGRAKHDFAPLAGPGSVQLDIADERGPLAARIAVVAGQQPLVGWLGRKTFFTALDSQGRAALQLAPGHYVLRVSHGFTHAPQDVELDVATGTQRTASVRLARFADPAAQGWHAADLHHHADQAEASTPPAALAAAQLAAGLDVLFVSDHDTMVNLPVLADIGRRRGVPVLGSMEFSASWGHFNAYPLGPGGRLQIDLGTASVQQIFAEARRLGATVVQVNHPYIPYGFFASAQAGTAPGGYDAGFDVAEINAGVPDDDAKVLAKLWQDWNAGVPHYLAGGTDTHDVWNGEPGGVRTYAHFDGPVTAAAYAAALKAGHAYVSAGPLIAPDVMFGTRLPPGPARLGFALRALAGIRKVELVADGVVVETRQPAGSPREVGVVFEPEPAKWYALVVEDGAGKRACTNPVWAGVP</sequence>
<reference evidence="3 4" key="1">
    <citation type="journal article" date="2015" name="Stand. Genomic Sci.">
        <title>Genomic Encyclopedia of Bacterial and Archaeal Type Strains, Phase III: the genomes of soil and plant-associated and newly described type strains.</title>
        <authorList>
            <person name="Whitman W.B."/>
            <person name="Woyke T."/>
            <person name="Klenk H.P."/>
            <person name="Zhou Y."/>
            <person name="Lilburn T.G."/>
            <person name="Beck B.J."/>
            <person name="De Vos P."/>
            <person name="Vandamme P."/>
            <person name="Eisen J.A."/>
            <person name="Garrity G."/>
            <person name="Hugenholtz P."/>
            <person name="Kyrpides N.C."/>
        </authorList>
    </citation>
    <scope>NUCLEOTIDE SEQUENCE [LARGE SCALE GENOMIC DNA]</scope>
    <source>
        <strain evidence="3 4">CGMCC 1.10685</strain>
    </source>
</reference>
<dbReference type="AlphaFoldDB" id="A0A562PZK7"/>
<protein>
    <submittedName>
        <fullName evidence="2 3">Phosphoesterase</fullName>
    </submittedName>
</protein>
<keyword evidence="1" id="KW-0732">Signal</keyword>
<dbReference type="Proteomes" id="UP000437862">
    <property type="component" value="Chromosome"/>
</dbReference>
<feature type="chain" id="PRO_5044618059" evidence="1">
    <location>
        <begin position="22"/>
        <end position="725"/>
    </location>
</feature>
<accession>A0A562PZK7</accession>
<dbReference type="OrthoDB" id="9804333at2"/>
<name>A0A562PZK7_9BURK</name>
<evidence type="ECO:0000256" key="1">
    <source>
        <dbReference type="SAM" id="SignalP"/>
    </source>
</evidence>
<dbReference type="Gene3D" id="2.60.40.1120">
    <property type="entry name" value="Carboxypeptidase-like, regulatory domain"/>
    <property type="match status" value="1"/>
</dbReference>
<organism evidence="3 4">
    <name type="scientific">Pseudoduganella flava</name>
    <dbReference type="NCBI Taxonomy" id="871742"/>
    <lineage>
        <taxon>Bacteria</taxon>
        <taxon>Pseudomonadati</taxon>
        <taxon>Pseudomonadota</taxon>
        <taxon>Betaproteobacteria</taxon>
        <taxon>Burkholderiales</taxon>
        <taxon>Oxalobacteraceae</taxon>
        <taxon>Telluria group</taxon>
        <taxon>Pseudoduganella</taxon>
    </lineage>
</organism>
<dbReference type="EMBL" id="CP046904">
    <property type="protein sequence ID" value="QGZ38577.1"/>
    <property type="molecule type" value="Genomic_DNA"/>
</dbReference>
<dbReference type="GO" id="GO:0030246">
    <property type="term" value="F:carbohydrate binding"/>
    <property type="evidence" value="ECO:0007669"/>
    <property type="project" value="InterPro"/>
</dbReference>
<dbReference type="PANTHER" id="PTHR42924">
    <property type="entry name" value="EXONUCLEASE"/>
    <property type="match status" value="1"/>
</dbReference>
<evidence type="ECO:0000313" key="3">
    <source>
        <dbReference type="EMBL" id="TWI49859.1"/>
    </source>
</evidence>
<dbReference type="RefSeq" id="WP_145873517.1">
    <property type="nucleotide sequence ID" value="NZ_CP046904.1"/>
</dbReference>
<dbReference type="InterPro" id="IPR052018">
    <property type="entry name" value="PHP_domain"/>
</dbReference>
<reference evidence="2 5" key="3">
    <citation type="submission" date="2019-12" db="EMBL/GenBank/DDBJ databases">
        <title>Draft Genome Sequences of Six Type Strains of the Genus Massilia.</title>
        <authorList>
            <person name="Miess H."/>
            <person name="Frediansyah A."/>
            <person name="Goeker M."/>
            <person name="Gross H."/>
        </authorList>
    </citation>
    <scope>NUCLEOTIDE SEQUENCE [LARGE SCALE GENOMIC DNA]</scope>
    <source>
        <strain evidence="2 5">DSM 26639</strain>
    </source>
</reference>
<evidence type="ECO:0000313" key="4">
    <source>
        <dbReference type="Proteomes" id="UP000315112"/>
    </source>
</evidence>
<reference evidence="3" key="2">
    <citation type="submission" date="2019-07" db="EMBL/GenBank/DDBJ databases">
        <authorList>
            <person name="Whitman W."/>
            <person name="Huntemann M."/>
            <person name="Clum A."/>
            <person name="Pillay M."/>
            <person name="Palaniappan K."/>
            <person name="Varghese N."/>
            <person name="Mikhailova N."/>
            <person name="Stamatis D."/>
            <person name="Reddy T."/>
            <person name="Daum C."/>
            <person name="Shapiro N."/>
            <person name="Ivanova N."/>
            <person name="Kyrpides N."/>
            <person name="Woyke T."/>
        </authorList>
    </citation>
    <scope>NUCLEOTIDE SEQUENCE</scope>
    <source>
        <strain evidence="3">CGMCC 1.10685</strain>
    </source>
</reference>
<gene>
    <name evidence="2" type="ORF">GO485_05580</name>
    <name evidence="3" type="ORF">IP92_01082</name>
</gene>
<evidence type="ECO:0000313" key="2">
    <source>
        <dbReference type="EMBL" id="QGZ38577.1"/>
    </source>
</evidence>
<evidence type="ECO:0000313" key="5">
    <source>
        <dbReference type="Proteomes" id="UP000437862"/>
    </source>
</evidence>
<dbReference type="InterPro" id="IPR013784">
    <property type="entry name" value="Carb-bd-like_fold"/>
</dbReference>
<dbReference type="InterPro" id="IPR016195">
    <property type="entry name" value="Pol/histidinol_Pase-like"/>
</dbReference>
<dbReference type="SUPFAM" id="SSF49452">
    <property type="entry name" value="Starch-binding domain-like"/>
    <property type="match status" value="1"/>
</dbReference>